<dbReference type="PROSITE" id="PS51186">
    <property type="entry name" value="GNAT"/>
    <property type="match status" value="1"/>
</dbReference>
<evidence type="ECO:0000313" key="5">
    <source>
        <dbReference type="EMBL" id="TQS39512.1"/>
    </source>
</evidence>
<evidence type="ECO:0000256" key="2">
    <source>
        <dbReference type="ARBA" id="ARBA00023315"/>
    </source>
</evidence>
<dbReference type="AlphaFoldDB" id="A0A545ADV9"/>
<evidence type="ECO:0000313" key="6">
    <source>
        <dbReference type="Proteomes" id="UP000317982"/>
    </source>
</evidence>
<dbReference type="EMBL" id="VIRS01000072">
    <property type="protein sequence ID" value="TQS39512.1"/>
    <property type="molecule type" value="Genomic_DNA"/>
</dbReference>
<feature type="compositionally biased region" description="Low complexity" evidence="3">
    <location>
        <begin position="55"/>
        <end position="66"/>
    </location>
</feature>
<dbReference type="OrthoDB" id="5243635at2"/>
<evidence type="ECO:0000256" key="1">
    <source>
        <dbReference type="ARBA" id="ARBA00022679"/>
    </source>
</evidence>
<keyword evidence="6" id="KW-1185">Reference proteome</keyword>
<feature type="compositionally biased region" description="Low complexity" evidence="3">
    <location>
        <begin position="78"/>
        <end position="90"/>
    </location>
</feature>
<keyword evidence="1 5" id="KW-0808">Transferase</keyword>
<dbReference type="SUPFAM" id="SSF55729">
    <property type="entry name" value="Acyl-CoA N-acyltransferases (Nat)"/>
    <property type="match status" value="1"/>
</dbReference>
<proteinExistence type="predicted"/>
<dbReference type="InterPro" id="IPR050832">
    <property type="entry name" value="Bact_Acetyltransf"/>
</dbReference>
<comment type="caution">
    <text evidence="5">The sequence shown here is derived from an EMBL/GenBank/DDBJ whole genome shotgun (WGS) entry which is preliminary data.</text>
</comment>
<evidence type="ECO:0000256" key="3">
    <source>
        <dbReference type="SAM" id="MobiDB-lite"/>
    </source>
</evidence>
<dbReference type="InParanoid" id="A0A545ADV9"/>
<dbReference type="InterPro" id="IPR016181">
    <property type="entry name" value="Acyl_CoA_acyltransferase"/>
</dbReference>
<dbReference type="InterPro" id="IPR000182">
    <property type="entry name" value="GNAT_dom"/>
</dbReference>
<dbReference type="Gene3D" id="3.40.630.30">
    <property type="match status" value="1"/>
</dbReference>
<feature type="domain" description="N-acetyltransferase" evidence="4">
    <location>
        <begin position="3"/>
        <end position="204"/>
    </location>
</feature>
<keyword evidence="2" id="KW-0012">Acyltransferase</keyword>
<gene>
    <name evidence="5" type="ORF">FL583_39705</name>
</gene>
<dbReference type="CDD" id="cd04301">
    <property type="entry name" value="NAT_SF"/>
    <property type="match status" value="1"/>
</dbReference>
<name>A0A545ADV9_9ACTN</name>
<organism evidence="5 6">
    <name type="scientific">Cryptosporangium phraense</name>
    <dbReference type="NCBI Taxonomy" id="2593070"/>
    <lineage>
        <taxon>Bacteria</taxon>
        <taxon>Bacillati</taxon>
        <taxon>Actinomycetota</taxon>
        <taxon>Actinomycetes</taxon>
        <taxon>Cryptosporangiales</taxon>
        <taxon>Cryptosporangiaceae</taxon>
        <taxon>Cryptosporangium</taxon>
    </lineage>
</organism>
<feature type="region of interest" description="Disordered" evidence="3">
    <location>
        <begin position="55"/>
        <end position="90"/>
    </location>
</feature>
<dbReference type="Proteomes" id="UP000317982">
    <property type="component" value="Unassembled WGS sequence"/>
</dbReference>
<dbReference type="RefSeq" id="WP_142710089.1">
    <property type="nucleotide sequence ID" value="NZ_VIRS01000072.1"/>
</dbReference>
<sequence>MHPTLRPATAADAPAIARLHADSWRRHYRGAYADSFLDGDVLADRRAVWESRLAAPAASTTTPGAPVTRATPPSAQRASATTPGAPGAPGASATIIAEYDDRAVGFVHIVFDHDPRWGSLVDNLHVTDDRRRTGVGTHLLRAAARAVADRGSVAMYLWVLEQNTSAQAFYTARGATRGETTPVPGDPARLNGSPRRIRMIWPDAPATFRPEPS</sequence>
<reference evidence="5 6" key="1">
    <citation type="submission" date="2019-07" db="EMBL/GenBank/DDBJ databases">
        <title>Cryptosporangium phraense sp. nov., isolated from plant litter.</title>
        <authorList>
            <person name="Suriyachadkun C."/>
        </authorList>
    </citation>
    <scope>NUCLEOTIDE SEQUENCE [LARGE SCALE GENOMIC DNA]</scope>
    <source>
        <strain evidence="5 6">A-T 5661</strain>
    </source>
</reference>
<dbReference type="GO" id="GO:0016747">
    <property type="term" value="F:acyltransferase activity, transferring groups other than amino-acyl groups"/>
    <property type="evidence" value="ECO:0007669"/>
    <property type="project" value="InterPro"/>
</dbReference>
<protein>
    <submittedName>
        <fullName evidence="5">GNAT family N-acetyltransferase</fullName>
    </submittedName>
</protein>
<evidence type="ECO:0000259" key="4">
    <source>
        <dbReference type="PROSITE" id="PS51186"/>
    </source>
</evidence>
<accession>A0A545ADV9</accession>
<dbReference type="PANTHER" id="PTHR43877:SF1">
    <property type="entry name" value="ACETYLTRANSFERASE"/>
    <property type="match status" value="1"/>
</dbReference>
<dbReference type="PANTHER" id="PTHR43877">
    <property type="entry name" value="AMINOALKYLPHOSPHONATE N-ACETYLTRANSFERASE-RELATED-RELATED"/>
    <property type="match status" value="1"/>
</dbReference>
<dbReference type="Pfam" id="PF00583">
    <property type="entry name" value="Acetyltransf_1"/>
    <property type="match status" value="1"/>
</dbReference>